<evidence type="ECO:0000313" key="1">
    <source>
        <dbReference type="EMBL" id="KKK67118.1"/>
    </source>
</evidence>
<dbReference type="AlphaFoldDB" id="A0A0F8XE37"/>
<dbReference type="EMBL" id="LAZR01059762">
    <property type="protein sequence ID" value="KKK67118.1"/>
    <property type="molecule type" value="Genomic_DNA"/>
</dbReference>
<dbReference type="Gene3D" id="3.40.190.10">
    <property type="entry name" value="Periplasmic binding protein-like II"/>
    <property type="match status" value="1"/>
</dbReference>
<accession>A0A0F8XE37</accession>
<gene>
    <name evidence="1" type="ORF">LCGC14_2957280</name>
</gene>
<organism evidence="1">
    <name type="scientific">marine sediment metagenome</name>
    <dbReference type="NCBI Taxonomy" id="412755"/>
    <lineage>
        <taxon>unclassified sequences</taxon>
        <taxon>metagenomes</taxon>
        <taxon>ecological metagenomes</taxon>
    </lineage>
</organism>
<sequence length="101" mass="11391">MRYIFKKLNAPLIGAIVCAMMLGVGSVSAEGVLKVYNWAEYIAKDTISNFEKEYNIIAKAKKVSDRLMSLTFNQKEINKLRALIAGNPCIERKWKHIGKGK</sequence>
<protein>
    <submittedName>
        <fullName evidence="1">Uncharacterized protein</fullName>
    </submittedName>
</protein>
<comment type="caution">
    <text evidence="1">The sequence shown here is derived from an EMBL/GenBank/DDBJ whole genome shotgun (WGS) entry which is preliminary data.</text>
</comment>
<name>A0A0F8XE37_9ZZZZ</name>
<reference evidence="1" key="1">
    <citation type="journal article" date="2015" name="Nature">
        <title>Complex archaea that bridge the gap between prokaryotes and eukaryotes.</title>
        <authorList>
            <person name="Spang A."/>
            <person name="Saw J.H."/>
            <person name="Jorgensen S.L."/>
            <person name="Zaremba-Niedzwiedzka K."/>
            <person name="Martijn J."/>
            <person name="Lind A.E."/>
            <person name="van Eijk R."/>
            <person name="Schleper C."/>
            <person name="Guy L."/>
            <person name="Ettema T.J."/>
        </authorList>
    </citation>
    <scope>NUCLEOTIDE SEQUENCE</scope>
</reference>
<proteinExistence type="predicted"/>